<accession>A0A6A6EAT5</accession>
<dbReference type="AlphaFoldDB" id="A0A6A6EAT5"/>
<protein>
    <recommendedName>
        <fullName evidence="1">F-box domain-containing protein</fullName>
    </recommendedName>
</protein>
<evidence type="ECO:0000313" key="2">
    <source>
        <dbReference type="EMBL" id="KAF2188924.1"/>
    </source>
</evidence>
<feature type="domain" description="F-box" evidence="1">
    <location>
        <begin position="68"/>
        <end position="97"/>
    </location>
</feature>
<gene>
    <name evidence="2" type="ORF">K469DRAFT_73029</name>
</gene>
<sequence>MRTSIINLPCRSHRGCTYHKHWNSSSASNASPKNSTRITTSTFHLPRGSVRLSLLNTSFSNTHKLAPIQTLPPELLLSICGYLSPISQTSLALTCRSIAFTLGPSVCKKTSKAGKASWWMHSEMLDVLQKDFKSEEWWRCEECLNFHQRVKASQQSEESLIKGLLDRSKNGRPRAIQFGMPNDPLYILDFELIKGVMDRHFLGPAHGVCLNTMKCQGSRTFPLSKATNVVLKYDFTPKIVLDSLLLQSTYSFQLQKTMFVRNVKLDEISIKEFLAKLGFWICKHAAVVEDLWGLSTTSKHEEFSKCEYCPTEYGMRLKAEQNIKLQVYHNVGAGRTAKDPKWLHLSRGGKERKVYEGKREDIAQAYQRVYCSTKEEFERQMARSDGLGNYFDRSIKMCTYKTLPLRLADRF</sequence>
<organism evidence="2 3">
    <name type="scientific">Zopfia rhizophila CBS 207.26</name>
    <dbReference type="NCBI Taxonomy" id="1314779"/>
    <lineage>
        <taxon>Eukaryota</taxon>
        <taxon>Fungi</taxon>
        <taxon>Dikarya</taxon>
        <taxon>Ascomycota</taxon>
        <taxon>Pezizomycotina</taxon>
        <taxon>Dothideomycetes</taxon>
        <taxon>Dothideomycetes incertae sedis</taxon>
        <taxon>Zopfiaceae</taxon>
        <taxon>Zopfia</taxon>
    </lineage>
</organism>
<dbReference type="SUPFAM" id="SSF81383">
    <property type="entry name" value="F-box domain"/>
    <property type="match status" value="1"/>
</dbReference>
<name>A0A6A6EAT5_9PEZI</name>
<dbReference type="Pfam" id="PF12937">
    <property type="entry name" value="F-box-like"/>
    <property type="match status" value="1"/>
</dbReference>
<dbReference type="Proteomes" id="UP000800200">
    <property type="component" value="Unassembled WGS sequence"/>
</dbReference>
<dbReference type="EMBL" id="ML994622">
    <property type="protein sequence ID" value="KAF2188924.1"/>
    <property type="molecule type" value="Genomic_DNA"/>
</dbReference>
<proteinExistence type="predicted"/>
<dbReference type="InterPro" id="IPR001810">
    <property type="entry name" value="F-box_dom"/>
</dbReference>
<evidence type="ECO:0000259" key="1">
    <source>
        <dbReference type="Pfam" id="PF12937"/>
    </source>
</evidence>
<dbReference type="CDD" id="cd09917">
    <property type="entry name" value="F-box_SF"/>
    <property type="match status" value="1"/>
</dbReference>
<dbReference type="OrthoDB" id="3766406at2759"/>
<evidence type="ECO:0000313" key="3">
    <source>
        <dbReference type="Proteomes" id="UP000800200"/>
    </source>
</evidence>
<keyword evidence="3" id="KW-1185">Reference proteome</keyword>
<dbReference type="InterPro" id="IPR036047">
    <property type="entry name" value="F-box-like_dom_sf"/>
</dbReference>
<reference evidence="2" key="1">
    <citation type="journal article" date="2020" name="Stud. Mycol.">
        <title>101 Dothideomycetes genomes: a test case for predicting lifestyles and emergence of pathogens.</title>
        <authorList>
            <person name="Haridas S."/>
            <person name="Albert R."/>
            <person name="Binder M."/>
            <person name="Bloem J."/>
            <person name="Labutti K."/>
            <person name="Salamov A."/>
            <person name="Andreopoulos B."/>
            <person name="Baker S."/>
            <person name="Barry K."/>
            <person name="Bills G."/>
            <person name="Bluhm B."/>
            <person name="Cannon C."/>
            <person name="Castanera R."/>
            <person name="Culley D."/>
            <person name="Daum C."/>
            <person name="Ezra D."/>
            <person name="Gonzalez J."/>
            <person name="Henrissat B."/>
            <person name="Kuo A."/>
            <person name="Liang C."/>
            <person name="Lipzen A."/>
            <person name="Lutzoni F."/>
            <person name="Magnuson J."/>
            <person name="Mondo S."/>
            <person name="Nolan M."/>
            <person name="Ohm R."/>
            <person name="Pangilinan J."/>
            <person name="Park H.-J."/>
            <person name="Ramirez L."/>
            <person name="Alfaro M."/>
            <person name="Sun H."/>
            <person name="Tritt A."/>
            <person name="Yoshinaga Y."/>
            <person name="Zwiers L.-H."/>
            <person name="Turgeon B."/>
            <person name="Goodwin S."/>
            <person name="Spatafora J."/>
            <person name="Crous P."/>
            <person name="Grigoriev I."/>
        </authorList>
    </citation>
    <scope>NUCLEOTIDE SEQUENCE</scope>
    <source>
        <strain evidence="2">CBS 207.26</strain>
    </source>
</reference>